<keyword evidence="1" id="KW-0812">Transmembrane</keyword>
<evidence type="ECO:0000256" key="1">
    <source>
        <dbReference type="SAM" id="Phobius"/>
    </source>
</evidence>
<organism evidence="2">
    <name type="scientific">Siphoviridae sp. ctoic9</name>
    <dbReference type="NCBI Taxonomy" id="2825671"/>
    <lineage>
        <taxon>Viruses</taxon>
        <taxon>Duplodnaviria</taxon>
        <taxon>Heunggongvirae</taxon>
        <taxon>Uroviricota</taxon>
        <taxon>Caudoviricetes</taxon>
    </lineage>
</organism>
<dbReference type="EMBL" id="BK015608">
    <property type="protein sequence ID" value="DAE15628.1"/>
    <property type="molecule type" value="Genomic_DNA"/>
</dbReference>
<feature type="transmembrane region" description="Helical" evidence="1">
    <location>
        <begin position="90"/>
        <end position="109"/>
    </location>
</feature>
<evidence type="ECO:0000313" key="2">
    <source>
        <dbReference type="EMBL" id="DAE15628.1"/>
    </source>
</evidence>
<feature type="transmembrane region" description="Helical" evidence="1">
    <location>
        <begin position="20"/>
        <end position="40"/>
    </location>
</feature>
<keyword evidence="1" id="KW-1133">Transmembrane helix</keyword>
<keyword evidence="1" id="KW-0472">Membrane</keyword>
<sequence length="187" mass="21768">MNITYFFDFDSFSKTEITHAAVIGIFCYTSILFVRILDFVSAKLRDKRFDERQARHLVKEGKLDGDAKKLAKKFGTGVTSDGLYEFVRKLIAYYFWVACSGAIDCVLLLSDAWSYIHMHELPYVSLFVTLAILVTEFTSIWENSPRNTKQNVEKSMRRFYKGTRSIIRDKDIDGLREAFIERAKRDE</sequence>
<name>A0A8S5QAT7_9CAUD</name>
<proteinExistence type="predicted"/>
<accession>A0A8S5QAT7</accession>
<feature type="transmembrane region" description="Helical" evidence="1">
    <location>
        <begin position="121"/>
        <end position="141"/>
    </location>
</feature>
<protein>
    <submittedName>
        <fullName evidence="2">Holin</fullName>
    </submittedName>
</protein>
<reference evidence="2" key="1">
    <citation type="journal article" date="2021" name="Proc. Natl. Acad. Sci. U.S.A.">
        <title>A Catalog of Tens of Thousands of Viruses from Human Metagenomes Reveals Hidden Associations with Chronic Diseases.</title>
        <authorList>
            <person name="Tisza M.J."/>
            <person name="Buck C.B."/>
        </authorList>
    </citation>
    <scope>NUCLEOTIDE SEQUENCE</scope>
    <source>
        <strain evidence="2">Ctoic9</strain>
    </source>
</reference>